<dbReference type="Proteomes" id="UP000499080">
    <property type="component" value="Unassembled WGS sequence"/>
</dbReference>
<gene>
    <name evidence="1" type="ORF">AVEN_192096_1</name>
</gene>
<sequence>MPLPLRHFPEMQSLTRKNEQKSPHWVTVRNTERKILPLVVNIDTSGINGPWWLSGRVLTLGRDFAKYLLCTWSWCTINRPGSNVLLLVWLAHVSFSSSNHGSK</sequence>
<protein>
    <submittedName>
        <fullName evidence="1">Uncharacterized protein</fullName>
    </submittedName>
</protein>
<dbReference type="EMBL" id="BGPR01000056">
    <property type="protein sequence ID" value="GBL87936.1"/>
    <property type="molecule type" value="Genomic_DNA"/>
</dbReference>
<reference evidence="1 2" key="1">
    <citation type="journal article" date="2019" name="Sci. Rep.">
        <title>Orb-weaving spider Araneus ventricosus genome elucidates the spidroin gene catalogue.</title>
        <authorList>
            <person name="Kono N."/>
            <person name="Nakamura H."/>
            <person name="Ohtoshi R."/>
            <person name="Moran D.A.P."/>
            <person name="Shinohara A."/>
            <person name="Yoshida Y."/>
            <person name="Fujiwara M."/>
            <person name="Mori M."/>
            <person name="Tomita M."/>
            <person name="Arakawa K."/>
        </authorList>
    </citation>
    <scope>NUCLEOTIDE SEQUENCE [LARGE SCALE GENOMIC DNA]</scope>
</reference>
<organism evidence="1 2">
    <name type="scientific">Araneus ventricosus</name>
    <name type="common">Orbweaver spider</name>
    <name type="synonym">Epeira ventricosa</name>
    <dbReference type="NCBI Taxonomy" id="182803"/>
    <lineage>
        <taxon>Eukaryota</taxon>
        <taxon>Metazoa</taxon>
        <taxon>Ecdysozoa</taxon>
        <taxon>Arthropoda</taxon>
        <taxon>Chelicerata</taxon>
        <taxon>Arachnida</taxon>
        <taxon>Araneae</taxon>
        <taxon>Araneomorphae</taxon>
        <taxon>Entelegynae</taxon>
        <taxon>Araneoidea</taxon>
        <taxon>Araneidae</taxon>
        <taxon>Araneus</taxon>
    </lineage>
</organism>
<proteinExistence type="predicted"/>
<comment type="caution">
    <text evidence="1">The sequence shown here is derived from an EMBL/GenBank/DDBJ whole genome shotgun (WGS) entry which is preliminary data.</text>
</comment>
<accession>A0A4Y2B9G9</accession>
<keyword evidence="2" id="KW-1185">Reference proteome</keyword>
<dbReference type="AlphaFoldDB" id="A0A4Y2B9G9"/>
<evidence type="ECO:0000313" key="1">
    <source>
        <dbReference type="EMBL" id="GBL87936.1"/>
    </source>
</evidence>
<evidence type="ECO:0000313" key="2">
    <source>
        <dbReference type="Proteomes" id="UP000499080"/>
    </source>
</evidence>
<name>A0A4Y2B9G9_ARAVE</name>